<gene>
    <name evidence="2" type="ORF">N781_04990</name>
</gene>
<name>A0A0A5GGP0_9BACI</name>
<reference evidence="2 3" key="1">
    <citation type="submission" date="2013-08" db="EMBL/GenBank/DDBJ databases">
        <authorList>
            <person name="Huang J."/>
            <person name="Wang G."/>
        </authorList>
    </citation>
    <scope>NUCLEOTIDE SEQUENCE [LARGE SCALE GENOMIC DNA]</scope>
    <source>
        <strain evidence="2 3">JSM 076056</strain>
    </source>
</reference>
<protein>
    <submittedName>
        <fullName evidence="2">Uncharacterized protein</fullName>
    </submittedName>
</protein>
<keyword evidence="1" id="KW-0812">Transmembrane</keyword>
<keyword evidence="3" id="KW-1185">Reference proteome</keyword>
<dbReference type="Proteomes" id="UP000030528">
    <property type="component" value="Unassembled WGS sequence"/>
</dbReference>
<comment type="caution">
    <text evidence="2">The sequence shown here is derived from an EMBL/GenBank/DDBJ whole genome shotgun (WGS) entry which is preliminary data.</text>
</comment>
<organism evidence="2 3">
    <name type="scientific">Pontibacillus halophilus JSM 076056 = DSM 19796</name>
    <dbReference type="NCBI Taxonomy" id="1385510"/>
    <lineage>
        <taxon>Bacteria</taxon>
        <taxon>Bacillati</taxon>
        <taxon>Bacillota</taxon>
        <taxon>Bacilli</taxon>
        <taxon>Bacillales</taxon>
        <taxon>Bacillaceae</taxon>
        <taxon>Pontibacillus</taxon>
    </lineage>
</organism>
<keyword evidence="1" id="KW-1133">Transmembrane helix</keyword>
<feature type="transmembrane region" description="Helical" evidence="1">
    <location>
        <begin position="47"/>
        <end position="66"/>
    </location>
</feature>
<accession>A0A0A5GGP0</accession>
<keyword evidence="1" id="KW-0472">Membrane</keyword>
<dbReference type="AlphaFoldDB" id="A0A0A5GGP0"/>
<dbReference type="EMBL" id="AVPE01000011">
    <property type="protein sequence ID" value="KGX91159.1"/>
    <property type="molecule type" value="Genomic_DNA"/>
</dbReference>
<feature type="transmembrane region" description="Helical" evidence="1">
    <location>
        <begin position="7"/>
        <end position="27"/>
    </location>
</feature>
<evidence type="ECO:0000313" key="2">
    <source>
        <dbReference type="EMBL" id="KGX91159.1"/>
    </source>
</evidence>
<evidence type="ECO:0000256" key="1">
    <source>
        <dbReference type="SAM" id="Phobius"/>
    </source>
</evidence>
<dbReference type="STRING" id="1385510.GCA_000425205_02659"/>
<sequence length="87" mass="9916">MYKLIGFFLVAWTTQLMAIVMYGQLVWLGKFSTMGVGGGPLSQVHPILWWALFLELLVMIGVAGLWRKSIYAYKAQQNESMESREDV</sequence>
<dbReference type="RefSeq" id="WP_026800975.1">
    <property type="nucleotide sequence ID" value="NZ_AULI01000011.1"/>
</dbReference>
<evidence type="ECO:0000313" key="3">
    <source>
        <dbReference type="Proteomes" id="UP000030528"/>
    </source>
</evidence>
<dbReference type="OrthoDB" id="2991532at2"/>
<proteinExistence type="predicted"/>